<dbReference type="SUPFAM" id="SSF56645">
    <property type="entry name" value="Acyl-CoA dehydrogenase NM domain-like"/>
    <property type="match status" value="1"/>
</dbReference>
<dbReference type="Gene3D" id="1.20.140.10">
    <property type="entry name" value="Butyryl-CoA Dehydrogenase, subunit A, domain 3"/>
    <property type="match status" value="1"/>
</dbReference>
<feature type="compositionally biased region" description="Basic residues" evidence="6">
    <location>
        <begin position="22"/>
        <end position="31"/>
    </location>
</feature>
<reference evidence="9 10" key="1">
    <citation type="submission" date="2018-09" db="EMBL/GenBank/DDBJ databases">
        <title>Sphingomonas peninsula sp. nov., isolated from fildes peninsula, Antarctic soil.</title>
        <authorList>
            <person name="Yingchao G."/>
        </authorList>
    </citation>
    <scope>NUCLEOTIDE SEQUENCE [LARGE SCALE GENOMIC DNA]</scope>
    <source>
        <strain evidence="9 10">YZ-8</strain>
        <plasmid evidence="9 10">unnamed1</plasmid>
    </source>
</reference>
<dbReference type="InterPro" id="IPR013786">
    <property type="entry name" value="AcylCoA_DH/ox_N"/>
</dbReference>
<comment type="similarity">
    <text evidence="2">Belongs to the acyl-CoA dehydrogenase family.</text>
</comment>
<dbReference type="GO" id="GO:0050660">
    <property type="term" value="F:flavin adenine dinucleotide binding"/>
    <property type="evidence" value="ECO:0007669"/>
    <property type="project" value="InterPro"/>
</dbReference>
<dbReference type="InterPro" id="IPR009075">
    <property type="entry name" value="AcylCo_DH/oxidase_C"/>
</dbReference>
<feature type="domain" description="Acyl-CoA dehydrogenase/oxidase C-terminal" evidence="7">
    <location>
        <begin position="230"/>
        <end position="360"/>
    </location>
</feature>
<keyword evidence="5" id="KW-0560">Oxidoreductase</keyword>
<evidence type="ECO:0000259" key="8">
    <source>
        <dbReference type="Pfam" id="PF02771"/>
    </source>
</evidence>
<sequence>MGRRLPRQLSSDDCRGHLRNPAQHHRRARARPSPRIVQMLQLLPDDDQLQIVDAVQRYVRDEFPVSRLRLENEKRRELPRWAEIAELGYLTIALTEALGGAGFSMAEEVLVFREFGRALISPVAVATTVTAHVLAAGERQDQIVAAIAAGTTRAAPAVCTSDGSLLVIDGDRANLVVLRDEQGLSIFERQALRPKGQARSLDDSVGLERAEIVGKPLMVGTAADTRHYQLLIAAMQVGLGEQARDMAVAYGKERIQFGKPIGSFQAIKHRCADMAVASEMAYAQLLFATIAERDGAPGSPFQVHAACLLAGRSAAENSTGAIQVHGGIGFTSEFDSHRFVKRARVLDQLGGDATVHRTALLTASFPA</sequence>
<feature type="region of interest" description="Disordered" evidence="6">
    <location>
        <begin position="1"/>
        <end position="31"/>
    </location>
</feature>
<evidence type="ECO:0000259" key="7">
    <source>
        <dbReference type="Pfam" id="PF00441"/>
    </source>
</evidence>
<organism evidence="9 10">
    <name type="scientific">Sphingomonas paeninsulae</name>
    <dbReference type="NCBI Taxonomy" id="2319844"/>
    <lineage>
        <taxon>Bacteria</taxon>
        <taxon>Pseudomonadati</taxon>
        <taxon>Pseudomonadota</taxon>
        <taxon>Alphaproteobacteria</taxon>
        <taxon>Sphingomonadales</taxon>
        <taxon>Sphingomonadaceae</taxon>
        <taxon>Sphingomonas</taxon>
    </lineage>
</organism>
<keyword evidence="4" id="KW-0274">FAD</keyword>
<dbReference type="Proteomes" id="UP000276254">
    <property type="component" value="Plasmid unnamed1"/>
</dbReference>
<proteinExistence type="inferred from homology"/>
<dbReference type="SUPFAM" id="SSF47203">
    <property type="entry name" value="Acyl-CoA dehydrogenase C-terminal domain-like"/>
    <property type="match status" value="1"/>
</dbReference>
<keyword evidence="9" id="KW-0614">Plasmid</keyword>
<dbReference type="PANTHER" id="PTHR43884">
    <property type="entry name" value="ACYL-COA DEHYDROGENASE"/>
    <property type="match status" value="1"/>
</dbReference>
<accession>A0A494TC96</accession>
<evidence type="ECO:0000256" key="5">
    <source>
        <dbReference type="ARBA" id="ARBA00023002"/>
    </source>
</evidence>
<dbReference type="InterPro" id="IPR036250">
    <property type="entry name" value="AcylCo_DH-like_C"/>
</dbReference>
<dbReference type="EMBL" id="CP032828">
    <property type="protein sequence ID" value="AYJ84864.1"/>
    <property type="molecule type" value="Genomic_DNA"/>
</dbReference>
<dbReference type="KEGG" id="spha:D3Y57_01950"/>
<geneLocation type="plasmid" evidence="9">
    <name>unnamed1</name>
</geneLocation>
<dbReference type="GO" id="GO:0003995">
    <property type="term" value="F:acyl-CoA dehydrogenase activity"/>
    <property type="evidence" value="ECO:0007669"/>
    <property type="project" value="TreeGrafter"/>
</dbReference>
<evidence type="ECO:0000256" key="1">
    <source>
        <dbReference type="ARBA" id="ARBA00001974"/>
    </source>
</evidence>
<evidence type="ECO:0000313" key="9">
    <source>
        <dbReference type="EMBL" id="AYJ84864.1"/>
    </source>
</evidence>
<dbReference type="Pfam" id="PF00441">
    <property type="entry name" value="Acyl-CoA_dh_1"/>
    <property type="match status" value="1"/>
</dbReference>
<comment type="cofactor">
    <cofactor evidence="1">
        <name>FAD</name>
        <dbReference type="ChEBI" id="CHEBI:57692"/>
    </cofactor>
</comment>
<dbReference type="InterPro" id="IPR037069">
    <property type="entry name" value="AcylCoA_DH/ox_N_sf"/>
</dbReference>
<dbReference type="OrthoDB" id="7328575at2"/>
<evidence type="ECO:0000256" key="3">
    <source>
        <dbReference type="ARBA" id="ARBA00022630"/>
    </source>
</evidence>
<evidence type="ECO:0000256" key="4">
    <source>
        <dbReference type="ARBA" id="ARBA00022827"/>
    </source>
</evidence>
<evidence type="ECO:0000313" key="10">
    <source>
        <dbReference type="Proteomes" id="UP000276254"/>
    </source>
</evidence>
<dbReference type="Pfam" id="PF02771">
    <property type="entry name" value="Acyl-CoA_dh_N"/>
    <property type="match status" value="1"/>
</dbReference>
<protein>
    <submittedName>
        <fullName evidence="9">Acyl-CoA dehydrogenase</fullName>
    </submittedName>
</protein>
<dbReference type="AlphaFoldDB" id="A0A494TC96"/>
<evidence type="ECO:0000256" key="6">
    <source>
        <dbReference type="SAM" id="MobiDB-lite"/>
    </source>
</evidence>
<evidence type="ECO:0000256" key="2">
    <source>
        <dbReference type="ARBA" id="ARBA00009347"/>
    </source>
</evidence>
<keyword evidence="3" id="KW-0285">Flavoprotein</keyword>
<feature type="domain" description="Acyl-CoA dehydrogenase/oxidase N-terminal" evidence="8">
    <location>
        <begin position="46"/>
        <end position="135"/>
    </location>
</feature>
<name>A0A494TC96_SPHPE</name>
<dbReference type="Gene3D" id="1.10.540.10">
    <property type="entry name" value="Acyl-CoA dehydrogenase/oxidase, N-terminal domain"/>
    <property type="match status" value="1"/>
</dbReference>
<gene>
    <name evidence="9" type="ORF">D3Y57_01950</name>
</gene>
<keyword evidence="10" id="KW-1185">Reference proteome</keyword>
<dbReference type="InterPro" id="IPR009100">
    <property type="entry name" value="AcylCoA_DH/oxidase_NM_dom_sf"/>
</dbReference>
<dbReference type="PANTHER" id="PTHR43884:SF20">
    <property type="entry name" value="ACYL-COA DEHYDROGENASE FADE28"/>
    <property type="match status" value="1"/>
</dbReference>